<protein>
    <recommendedName>
        <fullName evidence="6">Lipoprotein</fullName>
    </recommendedName>
</protein>
<sequence length="285" mass="31728">MRKRKLKARLIATSCICIILILGWFSFGPPISGQAANTKVVTVGLSSPSKGESAIWHSVAQTAKKKYNITIKIKTFTDYNTPNKALKNGEIDLNSYQHYAFLNQWNKTNGNAIVPIAKTYIAPNRVFSKKYKSLNQLPDGTTIAVANDATNESRALFVLKNAGLIKLKRNTVLATVNDISANPRHLKIKELEAAQTARVISSVDATIVNNDFVEPAGLTAKETIYTEPLNKDSEKWINVIAAKKGSQHKKIYREVVKAYQTAKTKQLFRKYFGKSQIPAWDTTLK</sequence>
<keyword evidence="3" id="KW-0472">Membrane</keyword>
<reference evidence="8 10" key="2">
    <citation type="submission" date="2020-01" db="EMBL/GenBank/DDBJ databases">
        <title>Complete and circular genome sequences of six lactobacillus isolates from horses.</title>
        <authorList>
            <person name="Hassan H.M."/>
        </authorList>
    </citation>
    <scope>NUCLEOTIDE SEQUENCE [LARGE SCALE GENOMIC DNA]</scope>
    <source>
        <strain evidence="8 10">1D</strain>
    </source>
</reference>
<accession>A0A109DCY5</accession>
<dbReference type="PANTHER" id="PTHR30429">
    <property type="entry name" value="D-METHIONINE-BINDING LIPOPROTEIN METQ"/>
    <property type="match status" value="1"/>
</dbReference>
<gene>
    <name evidence="7" type="ORF">AEL95_09030</name>
    <name evidence="8" type="ORF">GTO85_11070</name>
</gene>
<dbReference type="PATRIC" id="fig|47770.28.peg.1318"/>
<reference evidence="7 9" key="1">
    <citation type="journal article" date="2016" name="Microbiology (Mosc.)">
        <title>Comparison of Lactobacillus crispatus isolates from Lactobacillus-dominated vaginal microbiomes with isolates from microbiomes containing bacterial vaginosis-associated bacteria.</title>
        <authorList>
            <person name="Abdelmaksoud A.A."/>
            <person name="Koparde V.N."/>
            <person name="Sheth N.U."/>
            <person name="Serrano M.G."/>
            <person name="Glascock A.L."/>
            <person name="Fettweis J.M."/>
            <person name="Strauss Iii J.F."/>
            <person name="Buck G.A."/>
            <person name="Jefferson K.K."/>
        </authorList>
    </citation>
    <scope>NUCLEOTIDE SEQUENCE [LARGE SCALE GENOMIC DNA]</scope>
    <source>
        <strain evidence="7 9">VMC3</strain>
    </source>
</reference>
<comment type="subcellular location">
    <subcellularLocation>
        <location evidence="1">Membrane</location>
        <topology evidence="1">Lipid-anchor</topology>
    </subcellularLocation>
</comment>
<name>A0A109DCY5_9LACO</name>
<comment type="similarity">
    <text evidence="6">Belongs to the nlpA lipoprotein family.</text>
</comment>
<dbReference type="Gene3D" id="3.40.190.10">
    <property type="entry name" value="Periplasmic binding protein-like II"/>
    <property type="match status" value="2"/>
</dbReference>
<evidence type="ECO:0000256" key="3">
    <source>
        <dbReference type="ARBA" id="ARBA00023136"/>
    </source>
</evidence>
<evidence type="ECO:0000256" key="2">
    <source>
        <dbReference type="ARBA" id="ARBA00022729"/>
    </source>
</evidence>
<dbReference type="EMBL" id="LJGP01000041">
    <property type="protein sequence ID" value="KWU03120.1"/>
    <property type="molecule type" value="Genomic_DNA"/>
</dbReference>
<dbReference type="Proteomes" id="UP000510660">
    <property type="component" value="Chromosome"/>
</dbReference>
<evidence type="ECO:0000256" key="5">
    <source>
        <dbReference type="ARBA" id="ARBA00023288"/>
    </source>
</evidence>
<keyword evidence="2" id="KW-0732">Signal</keyword>
<evidence type="ECO:0000256" key="1">
    <source>
        <dbReference type="ARBA" id="ARBA00004635"/>
    </source>
</evidence>
<evidence type="ECO:0000313" key="7">
    <source>
        <dbReference type="EMBL" id="KWU03120.1"/>
    </source>
</evidence>
<dbReference type="EMBL" id="CP047415">
    <property type="protein sequence ID" value="QLL74830.1"/>
    <property type="molecule type" value="Genomic_DNA"/>
</dbReference>
<dbReference type="InterPro" id="IPR004872">
    <property type="entry name" value="Lipoprotein_NlpA"/>
</dbReference>
<evidence type="ECO:0000313" key="9">
    <source>
        <dbReference type="Proteomes" id="UP000067598"/>
    </source>
</evidence>
<evidence type="ECO:0000256" key="6">
    <source>
        <dbReference type="PIRNR" id="PIRNR002854"/>
    </source>
</evidence>
<evidence type="ECO:0000313" key="8">
    <source>
        <dbReference type="EMBL" id="QLL74830.1"/>
    </source>
</evidence>
<dbReference type="PIRSF" id="PIRSF002854">
    <property type="entry name" value="MetQ"/>
    <property type="match status" value="1"/>
</dbReference>
<dbReference type="GO" id="GO:0016020">
    <property type="term" value="C:membrane"/>
    <property type="evidence" value="ECO:0007669"/>
    <property type="project" value="UniProtKB-SubCell"/>
</dbReference>
<dbReference type="Proteomes" id="UP000067598">
    <property type="component" value="Unassembled WGS sequence"/>
</dbReference>
<dbReference type="RefSeq" id="WP_060462441.1">
    <property type="nucleotide sequence ID" value="NZ_AP025162.1"/>
</dbReference>
<dbReference type="AlphaFoldDB" id="A0A109DCY5"/>
<keyword evidence="4" id="KW-0564">Palmitate</keyword>
<organism evidence="7 9">
    <name type="scientific">Lactobacillus crispatus</name>
    <dbReference type="NCBI Taxonomy" id="47770"/>
    <lineage>
        <taxon>Bacteria</taxon>
        <taxon>Bacillati</taxon>
        <taxon>Bacillota</taxon>
        <taxon>Bacilli</taxon>
        <taxon>Lactobacillales</taxon>
        <taxon>Lactobacillaceae</taxon>
        <taxon>Lactobacillus</taxon>
    </lineage>
</organism>
<dbReference type="Pfam" id="PF03180">
    <property type="entry name" value="Lipoprotein_9"/>
    <property type="match status" value="1"/>
</dbReference>
<evidence type="ECO:0000313" key="10">
    <source>
        <dbReference type="Proteomes" id="UP000510660"/>
    </source>
</evidence>
<keyword evidence="5 6" id="KW-0449">Lipoprotein</keyword>
<dbReference type="SUPFAM" id="SSF53850">
    <property type="entry name" value="Periplasmic binding protein-like II"/>
    <property type="match status" value="1"/>
</dbReference>
<evidence type="ECO:0000256" key="4">
    <source>
        <dbReference type="ARBA" id="ARBA00023139"/>
    </source>
</evidence>
<proteinExistence type="inferred from homology"/>
<dbReference type="PANTHER" id="PTHR30429:SF0">
    <property type="entry name" value="METHIONINE-BINDING LIPOPROTEIN METQ"/>
    <property type="match status" value="1"/>
</dbReference>